<feature type="compositionally biased region" description="Pro residues" evidence="1">
    <location>
        <begin position="42"/>
        <end position="58"/>
    </location>
</feature>
<feature type="compositionally biased region" description="Pro residues" evidence="1">
    <location>
        <begin position="65"/>
        <end position="105"/>
    </location>
</feature>
<feature type="region of interest" description="Disordered" evidence="1">
    <location>
        <begin position="1"/>
        <end position="163"/>
    </location>
</feature>
<evidence type="ECO:0000313" key="3">
    <source>
        <dbReference type="Proteomes" id="UP000199361"/>
    </source>
</evidence>
<reference evidence="2 3" key="1">
    <citation type="submission" date="2016-10" db="EMBL/GenBank/DDBJ databases">
        <authorList>
            <person name="de Groot N.N."/>
        </authorList>
    </citation>
    <scope>NUCLEOTIDE SEQUENCE [LARGE SCALE GENOMIC DNA]</scope>
    <source>
        <strain evidence="2 3">CGMCC 4.5598</strain>
    </source>
</reference>
<gene>
    <name evidence="2" type="ORF">SAMN05421811_106459</name>
</gene>
<dbReference type="STRING" id="568860.SAMN05421811_106459"/>
<accession>A0A1I0JZA9</accession>
<name>A0A1I0JZA9_9ACTN</name>
<feature type="compositionally biased region" description="Low complexity" evidence="1">
    <location>
        <begin position="8"/>
        <end position="19"/>
    </location>
</feature>
<dbReference type="Proteomes" id="UP000199361">
    <property type="component" value="Unassembled WGS sequence"/>
</dbReference>
<sequence>MVPPPTDPTTSTPSSRQPSQPAPKPPSLAVAPSDDRARPKVTSPPPAPVPPAPSPAPAPVTRAPVAPPPPPAAVTPAPVALPPPSAQTTPVPPPPSRTGHPPPLPGHGHQPSWTNHTRPPPTRTARRPLPRPSSVTLQATIPAKPQAPTPSSSTHPQHLPPALPMESLRSLAGLLSMPWRPTRALRGEMPPRVVAILLGVRLRPAASCPCPPTTCARFRRRAQPARLSVSLARYRPAVPLRGCWTARPAWR</sequence>
<keyword evidence="3" id="KW-1185">Reference proteome</keyword>
<dbReference type="AlphaFoldDB" id="A0A1I0JZA9"/>
<evidence type="ECO:0000256" key="1">
    <source>
        <dbReference type="SAM" id="MobiDB-lite"/>
    </source>
</evidence>
<evidence type="ECO:0000313" key="2">
    <source>
        <dbReference type="EMBL" id="SEU16566.1"/>
    </source>
</evidence>
<protein>
    <submittedName>
        <fullName evidence="2">Uncharacterized protein</fullName>
    </submittedName>
</protein>
<proteinExistence type="predicted"/>
<dbReference type="EMBL" id="FOHX01000006">
    <property type="protein sequence ID" value="SEU16566.1"/>
    <property type="molecule type" value="Genomic_DNA"/>
</dbReference>
<organism evidence="2 3">
    <name type="scientific">Nonomuraea wenchangensis</name>
    <dbReference type="NCBI Taxonomy" id="568860"/>
    <lineage>
        <taxon>Bacteria</taxon>
        <taxon>Bacillati</taxon>
        <taxon>Actinomycetota</taxon>
        <taxon>Actinomycetes</taxon>
        <taxon>Streptosporangiales</taxon>
        <taxon>Streptosporangiaceae</taxon>
        <taxon>Nonomuraea</taxon>
    </lineage>
</organism>